<gene>
    <name evidence="4" type="ORF">KFE25_007243</name>
</gene>
<evidence type="ECO:0000313" key="5">
    <source>
        <dbReference type="Proteomes" id="UP000751190"/>
    </source>
</evidence>
<feature type="chain" id="PRO_5035290536" evidence="3">
    <location>
        <begin position="18"/>
        <end position="682"/>
    </location>
</feature>
<protein>
    <submittedName>
        <fullName evidence="4">Uncharacterized protein</fullName>
    </submittedName>
</protein>
<dbReference type="Proteomes" id="UP000751190">
    <property type="component" value="Unassembled WGS sequence"/>
</dbReference>
<organism evidence="4 5">
    <name type="scientific">Diacronema lutheri</name>
    <name type="common">Unicellular marine alga</name>
    <name type="synonym">Monochrysis lutheri</name>
    <dbReference type="NCBI Taxonomy" id="2081491"/>
    <lineage>
        <taxon>Eukaryota</taxon>
        <taxon>Haptista</taxon>
        <taxon>Haptophyta</taxon>
        <taxon>Pavlovophyceae</taxon>
        <taxon>Pavlovales</taxon>
        <taxon>Pavlovaceae</taxon>
        <taxon>Diacronema</taxon>
    </lineage>
</organism>
<keyword evidence="2" id="KW-1133">Transmembrane helix</keyword>
<dbReference type="EMBL" id="JAGTXO010000058">
    <property type="protein sequence ID" value="KAG8458036.1"/>
    <property type="molecule type" value="Genomic_DNA"/>
</dbReference>
<dbReference type="PANTHER" id="PTHR45725">
    <property type="entry name" value="FORMIN HOMOLOGY 2 FAMILY MEMBER"/>
    <property type="match status" value="1"/>
</dbReference>
<evidence type="ECO:0000256" key="3">
    <source>
        <dbReference type="SAM" id="SignalP"/>
    </source>
</evidence>
<dbReference type="InterPro" id="IPR051425">
    <property type="entry name" value="Formin_Homology"/>
</dbReference>
<proteinExistence type="predicted"/>
<keyword evidence="5" id="KW-1185">Reference proteome</keyword>
<feature type="transmembrane region" description="Helical" evidence="2">
    <location>
        <begin position="614"/>
        <end position="640"/>
    </location>
</feature>
<keyword evidence="3" id="KW-0732">Signal</keyword>
<feature type="compositionally biased region" description="Acidic residues" evidence="1">
    <location>
        <begin position="466"/>
        <end position="499"/>
    </location>
</feature>
<name>A0A8J5X118_DIALT</name>
<accession>A0A8J5X118</accession>
<feature type="compositionally biased region" description="Polar residues" evidence="1">
    <location>
        <begin position="534"/>
        <end position="549"/>
    </location>
</feature>
<evidence type="ECO:0000313" key="4">
    <source>
        <dbReference type="EMBL" id="KAG8458036.1"/>
    </source>
</evidence>
<keyword evidence="2" id="KW-0812">Transmembrane</keyword>
<dbReference type="AlphaFoldDB" id="A0A8J5X118"/>
<feature type="signal peptide" evidence="3">
    <location>
        <begin position="1"/>
        <end position="17"/>
    </location>
</feature>
<feature type="compositionally biased region" description="Low complexity" evidence="1">
    <location>
        <begin position="443"/>
        <end position="465"/>
    </location>
</feature>
<evidence type="ECO:0000256" key="2">
    <source>
        <dbReference type="SAM" id="Phobius"/>
    </source>
</evidence>
<feature type="compositionally biased region" description="Low complexity" evidence="1">
    <location>
        <begin position="425"/>
        <end position="435"/>
    </location>
</feature>
<feature type="region of interest" description="Disordered" evidence="1">
    <location>
        <begin position="309"/>
        <end position="343"/>
    </location>
</feature>
<evidence type="ECO:0000256" key="1">
    <source>
        <dbReference type="SAM" id="MobiDB-lite"/>
    </source>
</evidence>
<feature type="region of interest" description="Disordered" evidence="1">
    <location>
        <begin position="374"/>
        <end position="506"/>
    </location>
</feature>
<keyword evidence="2" id="KW-0472">Membrane</keyword>
<feature type="region of interest" description="Disordered" evidence="1">
    <location>
        <begin position="520"/>
        <end position="549"/>
    </location>
</feature>
<feature type="compositionally biased region" description="Pro residues" evidence="1">
    <location>
        <begin position="396"/>
        <end position="412"/>
    </location>
</feature>
<dbReference type="PANTHER" id="PTHR45725:SF1">
    <property type="entry name" value="DISHEVELLED ASSOCIATED ACTIVATOR OF MORPHOGENESIS, ISOFORM D"/>
    <property type="match status" value="1"/>
</dbReference>
<comment type="caution">
    <text evidence="4">The sequence shown here is derived from an EMBL/GenBank/DDBJ whole genome shotgun (WGS) entry which is preliminary data.</text>
</comment>
<reference evidence="4" key="1">
    <citation type="submission" date="2021-05" db="EMBL/GenBank/DDBJ databases">
        <title>The genome of the haptophyte Pavlova lutheri (Diacronema luteri, Pavlovales) - a model for lipid biosynthesis in eukaryotic algae.</title>
        <authorList>
            <person name="Hulatt C.J."/>
            <person name="Posewitz M.C."/>
        </authorList>
    </citation>
    <scope>NUCLEOTIDE SEQUENCE</scope>
    <source>
        <strain evidence="4">NIVA-4/92</strain>
    </source>
</reference>
<sequence length="682" mass="68537">MRAVVVLAALALPAAAAAGISSQAFLSAPALFEAVEVDLTVWKHCLEGTDTFFVTSCVENKARDALIYAPGGASTPISYEQAHAALEVLLAGLRLSHVALFPRTIFFGNNSVGFTRSGVYECERGATPLYADLHLVFMRLDPQSLRATHYFDYYDASAAAHALEACKGASSPSPRRAQADFAAELRAVERLVRAWNERAAPGDGGDGGNSSATSGSDAFAGAPPLFADDAHSCFSWWGLDSCARGADGLARALAPFRASSSFVRQRNALFNPESAWASLTVHTLCADGTYLVLDFEMLLLLRRAGPCDGSGDDGGANTERHVAPDGSRATSGGGGAGKGDARDASTELQIAQLEAIAEQDAWLTYVGCVAPPAHPPPPPSVPSDVPSGGTGGLGPPLVPEPAPLPLPLPPGGDGPDNGAADEADATGTDEATGGPVAVGGAGVAADSSSDGGGSSAMAAVAAAEAAEAEAEAAEEDEDKDKDEADEQEAQATEEEEAALVDERAHGAASAGVAATVVAQAGGSGARTRGERRTANGQPAPNGASNALSPPASTLFAQLHAHSPAMPSHAAIPTAPRAAPYGAKLAKGAAARAPPAGRASARADEGTATPSSAPLLGALVCLVLAAAGVAVSACAAVAAGGKQGALKVAMRRVCAEASCALRHGRRARDASPLAPPSAAEPLL</sequence>